<protein>
    <submittedName>
        <fullName evidence="1">Uncharacterized protein</fullName>
    </submittedName>
</protein>
<sequence>MTLTATYDAQLSRVRLSADSLGGALAVRFERSTNQVTWSTVRGGAAVPVESGIAALDDYEFAADVVNHYRAIPSSLTEDFESDILAITIDNGTSDAEWIRSNSDAYSGIWSLRSGTIVGDQTSDAVVTVPAGATTLDYQYRISSEDGFDFLRLFVDAAEVTPAASGEVPWTAHGTVDITGAATVTFRYAKDGFVSAGQDAAWIDQLVFGGYPVQTASLTPALSSVWLKSIARPFLNRPVTVTDWSDIERPSRNGVFTVVGRSVAVAVTDVRGGRQYELVVTTPTLADADDLDLCLASGDPVFVHVPGDPDCLVPRSMYAVVGDISIERHSAKTRRRFFRLPLTEVAAPGPDVVGATITYQGVLNAFATYEALLATEPTYADVLERISDPAEVIVP</sequence>
<dbReference type="RefSeq" id="WP_106178737.1">
    <property type="nucleotide sequence ID" value="NZ_PVNH01000004.1"/>
</dbReference>
<reference evidence="1 2" key="1">
    <citation type="submission" date="2018-03" db="EMBL/GenBank/DDBJ databases">
        <title>Genomic Encyclopedia of Type Strains, Phase III (KMG-III): the genomes of soil and plant-associated and newly described type strains.</title>
        <authorList>
            <person name="Whitman W."/>
        </authorList>
    </citation>
    <scope>NUCLEOTIDE SEQUENCE [LARGE SCALE GENOMIC DNA]</scope>
    <source>
        <strain evidence="1 2">CGMCC 4.7125</strain>
    </source>
</reference>
<dbReference type="OrthoDB" id="3358333at2"/>
<accession>A0A2T0LXF9</accession>
<gene>
    <name evidence="1" type="ORF">B0I33_104505</name>
</gene>
<evidence type="ECO:0000313" key="2">
    <source>
        <dbReference type="Proteomes" id="UP000238362"/>
    </source>
</evidence>
<dbReference type="Proteomes" id="UP000238362">
    <property type="component" value="Unassembled WGS sequence"/>
</dbReference>
<keyword evidence="2" id="KW-1185">Reference proteome</keyword>
<proteinExistence type="predicted"/>
<dbReference type="AlphaFoldDB" id="A0A2T0LXF9"/>
<evidence type="ECO:0000313" key="1">
    <source>
        <dbReference type="EMBL" id="PRX48687.1"/>
    </source>
</evidence>
<organism evidence="1 2">
    <name type="scientific">Prauserella shujinwangii</name>
    <dbReference type="NCBI Taxonomy" id="1453103"/>
    <lineage>
        <taxon>Bacteria</taxon>
        <taxon>Bacillati</taxon>
        <taxon>Actinomycetota</taxon>
        <taxon>Actinomycetes</taxon>
        <taxon>Pseudonocardiales</taxon>
        <taxon>Pseudonocardiaceae</taxon>
        <taxon>Prauserella</taxon>
    </lineage>
</organism>
<name>A0A2T0LXF9_9PSEU</name>
<dbReference type="EMBL" id="PVNH01000004">
    <property type="protein sequence ID" value="PRX48687.1"/>
    <property type="molecule type" value="Genomic_DNA"/>
</dbReference>
<comment type="caution">
    <text evidence="1">The sequence shown here is derived from an EMBL/GenBank/DDBJ whole genome shotgun (WGS) entry which is preliminary data.</text>
</comment>